<evidence type="ECO:0000313" key="2">
    <source>
        <dbReference type="EMBL" id="GIL68648.1"/>
    </source>
</evidence>
<dbReference type="AlphaFoldDB" id="A0A8J4FFC0"/>
<dbReference type="Proteomes" id="UP000747399">
    <property type="component" value="Unassembled WGS sequence"/>
</dbReference>
<feature type="compositionally biased region" description="Polar residues" evidence="1">
    <location>
        <begin position="492"/>
        <end position="519"/>
    </location>
</feature>
<name>A0A8J4FFC0_9CHLO</name>
<proteinExistence type="predicted"/>
<feature type="compositionally biased region" description="Polar residues" evidence="1">
    <location>
        <begin position="761"/>
        <end position="778"/>
    </location>
</feature>
<reference evidence="2" key="1">
    <citation type="journal article" date="2021" name="Proc. Natl. Acad. Sci. U.S.A.">
        <title>Three genomes in the algal genus Volvox reveal the fate of a haploid sex-determining region after a transition to homothallism.</title>
        <authorList>
            <person name="Yamamoto K."/>
            <person name="Hamaji T."/>
            <person name="Kawai-Toyooka H."/>
            <person name="Matsuzaki R."/>
            <person name="Takahashi F."/>
            <person name="Nishimura Y."/>
            <person name="Kawachi M."/>
            <person name="Noguchi H."/>
            <person name="Minakuchi Y."/>
            <person name="Umen J.G."/>
            <person name="Toyoda A."/>
            <person name="Nozaki H."/>
        </authorList>
    </citation>
    <scope>NUCLEOTIDE SEQUENCE</scope>
    <source>
        <strain evidence="2">NIES-3780</strain>
    </source>
</reference>
<feature type="region of interest" description="Disordered" evidence="1">
    <location>
        <begin position="192"/>
        <end position="233"/>
    </location>
</feature>
<feature type="region of interest" description="Disordered" evidence="1">
    <location>
        <begin position="719"/>
        <end position="846"/>
    </location>
</feature>
<evidence type="ECO:0000256" key="1">
    <source>
        <dbReference type="SAM" id="MobiDB-lite"/>
    </source>
</evidence>
<keyword evidence="3" id="KW-1185">Reference proteome</keyword>
<comment type="caution">
    <text evidence="2">The sequence shown here is derived from an EMBL/GenBank/DDBJ whole genome shotgun (WGS) entry which is preliminary data.</text>
</comment>
<dbReference type="EMBL" id="BNCO01000123">
    <property type="protein sequence ID" value="GIL68648.1"/>
    <property type="molecule type" value="Genomic_DNA"/>
</dbReference>
<accession>A0A8J4FFC0</accession>
<feature type="compositionally biased region" description="Low complexity" evidence="1">
    <location>
        <begin position="570"/>
        <end position="584"/>
    </location>
</feature>
<organism evidence="2 3">
    <name type="scientific">Volvox africanus</name>
    <dbReference type="NCBI Taxonomy" id="51714"/>
    <lineage>
        <taxon>Eukaryota</taxon>
        <taxon>Viridiplantae</taxon>
        <taxon>Chlorophyta</taxon>
        <taxon>core chlorophytes</taxon>
        <taxon>Chlorophyceae</taxon>
        <taxon>CS clade</taxon>
        <taxon>Chlamydomonadales</taxon>
        <taxon>Volvocaceae</taxon>
        <taxon>Volvox</taxon>
    </lineage>
</organism>
<feature type="region of interest" description="Disordered" evidence="1">
    <location>
        <begin position="464"/>
        <end position="536"/>
    </location>
</feature>
<feature type="compositionally biased region" description="Low complexity" evidence="1">
    <location>
        <begin position="730"/>
        <end position="748"/>
    </location>
</feature>
<feature type="compositionally biased region" description="Low complexity" evidence="1">
    <location>
        <begin position="478"/>
        <end position="491"/>
    </location>
</feature>
<sequence>MPVKVEQFSIGLFGSSFSHNGLSSVRSMQLANPAVGFGRMRARPQWENKNFSEEDINEDEVIKSSMQEPEVDAAYLRQHNVDRTSNITTVEVSVDRHTDGRQAEQFSNLLKFPLQNQSFVTSQAETPPLLAAATSATWSTAAAGRHFQQTPTIAAGDQVSPKFGSGFGLGPGLVLSPSFSSELDRTWNAACLSLPPPQQQQPSTGRQPPALQVHASSHHHLLSSQVPPSRSSAPLHQLMMGFTNMNNEGSTSTSSQSFSLMDLCPGSMGLLPDGLTSPGPVAKARRTGWDGSNLMEFSQQHRFPIHQRQQWPPLQSLLHQQSQQAVGQLQQQQEEAYLRKRRVMENLLMPLNSQQERFTTNHQQQLPPYHRHNHHHQNQPQIMQSETELSTYHAPSQEIINPGHCLRPPSPSTMAAALPPQRPLLLQQQRLLSPTTLMGTGSWEQAVAAPPPVCSLPSLLPRDHHLAAAGGPSPHPLPQLQQQQEPLHHQQISSRSNLLLHSPSPFQQQHSETFPQHSWQQQQQPQQQGDSSSLPERVSPQNIIALKMSVAGQQKQAQVIIQSQADNNTARLQVPSQQQQQPRPLVSPPPNAMMGSDDDGSSSFSAAFAVAALQHQNAAGGGGVGPQQWIVAASPPQQQPPVPPSSSSYQQQPQSQGGVQQTAQAADHLNLQERQLRNSLGVATTAGTAMISAIEYPMRDSCGGLGGCGVLNETQGHQRLAPATGGGTPSSVVSQGQGRSGTSGITQQPVPNNSEERPSSYHLQGPNSGVETATTTSAGGADEVARGKSPNASGAVVAAARDQSPQDVMQSRGGGITTSSADMVASPPIANCSSRGKRGAAAPRYPDRRRERLLGLQKRVIEQAEFIESLQARLKLLEEEAAAGGFTMSSRLAQPQDDDQQQEQ</sequence>
<gene>
    <name evidence="2" type="ORF">Vafri_21895</name>
</gene>
<protein>
    <submittedName>
        <fullName evidence="2">Uncharacterized protein</fullName>
    </submittedName>
</protein>
<feature type="region of interest" description="Disordered" evidence="1">
    <location>
        <begin position="634"/>
        <end position="665"/>
    </location>
</feature>
<feature type="compositionally biased region" description="Low complexity" evidence="1">
    <location>
        <begin position="645"/>
        <end position="661"/>
    </location>
</feature>
<feature type="region of interest" description="Disordered" evidence="1">
    <location>
        <begin position="570"/>
        <end position="601"/>
    </location>
</feature>
<evidence type="ECO:0000313" key="3">
    <source>
        <dbReference type="Proteomes" id="UP000747399"/>
    </source>
</evidence>